<dbReference type="Proteomes" id="UP000009047">
    <property type="component" value="Chromosome"/>
</dbReference>
<dbReference type="Gene3D" id="3.10.580.10">
    <property type="entry name" value="CBS-domain"/>
    <property type="match status" value="1"/>
</dbReference>
<dbReference type="RefSeq" id="WP_013259853.1">
    <property type="nucleotide sequence ID" value="NC_014365.1"/>
</dbReference>
<evidence type="ECO:0000256" key="1">
    <source>
        <dbReference type="PROSITE-ProRule" id="PRU00703"/>
    </source>
</evidence>
<dbReference type="STRING" id="644282.Deba_3063"/>
<dbReference type="InterPro" id="IPR046342">
    <property type="entry name" value="CBS_dom_sf"/>
</dbReference>
<dbReference type="EMBL" id="CP002085">
    <property type="protein sequence ID" value="ADK86416.1"/>
    <property type="molecule type" value="Genomic_DNA"/>
</dbReference>
<dbReference type="CDD" id="cd02205">
    <property type="entry name" value="CBS_pair_SF"/>
    <property type="match status" value="1"/>
</dbReference>
<dbReference type="InterPro" id="IPR000644">
    <property type="entry name" value="CBS_dom"/>
</dbReference>
<dbReference type="Pfam" id="PF00571">
    <property type="entry name" value="CBS"/>
    <property type="match status" value="1"/>
</dbReference>
<dbReference type="eggNOG" id="COG0517">
    <property type="taxonomic scope" value="Bacteria"/>
</dbReference>
<proteinExistence type="predicted"/>
<accession>E1QLI1</accession>
<evidence type="ECO:0000259" key="2">
    <source>
        <dbReference type="PROSITE" id="PS51371"/>
    </source>
</evidence>
<reference evidence="3 4" key="1">
    <citation type="journal article" date="2010" name="Stand. Genomic Sci.">
        <title>Complete genome sequence of Desulfarculus baarsii type strain (2st14).</title>
        <authorList>
            <person name="Sun H."/>
            <person name="Spring S."/>
            <person name="Lapidus A."/>
            <person name="Davenport K."/>
            <person name="Del Rio T.G."/>
            <person name="Tice H."/>
            <person name="Nolan M."/>
            <person name="Copeland A."/>
            <person name="Cheng J.F."/>
            <person name="Lucas S."/>
            <person name="Tapia R."/>
            <person name="Goodwin L."/>
            <person name="Pitluck S."/>
            <person name="Ivanova N."/>
            <person name="Pagani I."/>
            <person name="Mavromatis K."/>
            <person name="Ovchinnikova G."/>
            <person name="Pati A."/>
            <person name="Chen A."/>
            <person name="Palaniappan K."/>
            <person name="Hauser L."/>
            <person name="Chang Y.J."/>
            <person name="Jeffries C.D."/>
            <person name="Detter J.C."/>
            <person name="Han C."/>
            <person name="Rohde M."/>
            <person name="Brambilla E."/>
            <person name="Goker M."/>
            <person name="Woyke T."/>
            <person name="Bristow J."/>
            <person name="Eisen J.A."/>
            <person name="Markowitz V."/>
            <person name="Hugenholtz P."/>
            <person name="Kyrpides N.C."/>
            <person name="Klenk H.P."/>
            <person name="Land M."/>
        </authorList>
    </citation>
    <scope>NUCLEOTIDE SEQUENCE [LARGE SCALE GENOMIC DNA]</scope>
    <source>
        <strain evidence="4">ATCC 33931 / DSM 2075 / LMG 7858 / VKM B-1802 / 2st14</strain>
    </source>
</reference>
<keyword evidence="1" id="KW-0129">CBS domain</keyword>
<organism evidence="3 4">
    <name type="scientific">Desulfarculus baarsii (strain ATCC 33931 / DSM 2075 / LMG 7858 / VKM B-1802 / 2st14)</name>
    <dbReference type="NCBI Taxonomy" id="644282"/>
    <lineage>
        <taxon>Bacteria</taxon>
        <taxon>Pseudomonadati</taxon>
        <taxon>Thermodesulfobacteriota</taxon>
        <taxon>Desulfarculia</taxon>
        <taxon>Desulfarculales</taxon>
        <taxon>Desulfarculaceae</taxon>
        <taxon>Desulfarculus</taxon>
    </lineage>
</organism>
<dbReference type="SUPFAM" id="SSF54631">
    <property type="entry name" value="CBS-domain pair"/>
    <property type="match status" value="1"/>
</dbReference>
<gene>
    <name evidence="3" type="ordered locus">Deba_3063</name>
</gene>
<evidence type="ECO:0000313" key="3">
    <source>
        <dbReference type="EMBL" id="ADK86416.1"/>
    </source>
</evidence>
<dbReference type="AlphaFoldDB" id="E1QLI1"/>
<sequence>MNKPSEQKKDVRALVIPLTEYPHMPYWATLKEAIVQLTVAQQAVAPGGRRKTILVFDEAYRLRGMLALKDVLRGVEPKFSQKYGQGIPVFWEDLFAQNAKAQLVKPISEFMSPVAATVEAGDSLVKASHVMLDAGLTLLPVMDGGSVLGVIKLEDIFQEISMAILSM</sequence>
<feature type="domain" description="CBS" evidence="2">
    <location>
        <begin position="111"/>
        <end position="167"/>
    </location>
</feature>
<dbReference type="PROSITE" id="PS51371">
    <property type="entry name" value="CBS"/>
    <property type="match status" value="1"/>
</dbReference>
<keyword evidence="4" id="KW-1185">Reference proteome</keyword>
<dbReference type="OrthoDB" id="9788701at2"/>
<dbReference type="KEGG" id="dbr:Deba_3063"/>
<evidence type="ECO:0000313" key="4">
    <source>
        <dbReference type="Proteomes" id="UP000009047"/>
    </source>
</evidence>
<protein>
    <submittedName>
        <fullName evidence="3">CBS domain containing membrane protein</fullName>
    </submittedName>
</protein>
<dbReference type="HOGENOM" id="CLU_040681_8_1_7"/>
<name>E1QLI1_DESB2</name>